<dbReference type="EMBL" id="AFMD02000342">
    <property type="protein sequence ID" value="EMG21175.1"/>
    <property type="molecule type" value="Genomic_DNA"/>
</dbReference>
<dbReference type="AlphaFoldDB" id="M3G7C8"/>
<name>M3G7C8_LEPIT</name>
<proteinExistence type="predicted"/>
<dbReference type="SUPFAM" id="SSF55874">
    <property type="entry name" value="ATPase domain of HSP90 chaperone/DNA topoisomerase II/histidine kinase"/>
    <property type="match status" value="1"/>
</dbReference>
<evidence type="ECO:0008006" key="3">
    <source>
        <dbReference type="Google" id="ProtNLM"/>
    </source>
</evidence>
<sequence length="44" mass="5043">MSHKFQVNLRGIINLLSEHLYSGPQVFVRELLQNGVDAIQARSY</sequence>
<protein>
    <recommendedName>
        <fullName evidence="3">GHKL domain protein</fullName>
    </recommendedName>
</protein>
<evidence type="ECO:0000313" key="2">
    <source>
        <dbReference type="Proteomes" id="UP000011778"/>
    </source>
</evidence>
<accession>M3G7C8</accession>
<dbReference type="InterPro" id="IPR036890">
    <property type="entry name" value="HATPase_C_sf"/>
</dbReference>
<organism evidence="1 2">
    <name type="scientific">Leptospira interrogans serovar Copenhageni str. LT2050</name>
    <dbReference type="NCBI Taxonomy" id="1001598"/>
    <lineage>
        <taxon>Bacteria</taxon>
        <taxon>Pseudomonadati</taxon>
        <taxon>Spirochaetota</taxon>
        <taxon>Spirochaetia</taxon>
        <taxon>Leptospirales</taxon>
        <taxon>Leptospiraceae</taxon>
        <taxon>Leptospira</taxon>
    </lineage>
</organism>
<gene>
    <name evidence="1" type="ORF">LEP1GSC150_2330</name>
</gene>
<feature type="non-terminal residue" evidence="1">
    <location>
        <position position="44"/>
    </location>
</feature>
<reference evidence="1 2" key="1">
    <citation type="submission" date="2013-02" db="EMBL/GenBank/DDBJ databases">
        <authorList>
            <person name="Harkins D.M."/>
            <person name="Durkin A.S."/>
            <person name="Brinkac L.M."/>
            <person name="Haft D.H."/>
            <person name="Selengut J.D."/>
            <person name="Sanka R."/>
            <person name="DePew J."/>
            <person name="Purushe J."/>
            <person name="Tulsiani S.M."/>
            <person name="Graham G.C."/>
            <person name="Burns M.-A."/>
            <person name="Dohnt M.F."/>
            <person name="Smythe L.D."/>
            <person name="McKay D.B."/>
            <person name="Craig S.B."/>
            <person name="Vinetz J.M."/>
            <person name="Sutton G.G."/>
            <person name="Nierman W.C."/>
            <person name="Fouts D.E."/>
        </authorList>
    </citation>
    <scope>NUCLEOTIDE SEQUENCE [LARGE SCALE GENOMIC DNA]</scope>
    <source>
        <strain evidence="1 2">LT2050</strain>
    </source>
</reference>
<evidence type="ECO:0000313" key="1">
    <source>
        <dbReference type="EMBL" id="EMG21175.1"/>
    </source>
</evidence>
<comment type="caution">
    <text evidence="1">The sequence shown here is derived from an EMBL/GenBank/DDBJ whole genome shotgun (WGS) entry which is preliminary data.</text>
</comment>
<dbReference type="Proteomes" id="UP000011778">
    <property type="component" value="Unassembled WGS sequence"/>
</dbReference>
<dbReference type="Gene3D" id="3.30.565.10">
    <property type="entry name" value="Histidine kinase-like ATPase, C-terminal domain"/>
    <property type="match status" value="1"/>
</dbReference>